<evidence type="ECO:0000313" key="2">
    <source>
        <dbReference type="EMBL" id="GJS84357.1"/>
    </source>
</evidence>
<reference evidence="2" key="2">
    <citation type="submission" date="2022-01" db="EMBL/GenBank/DDBJ databases">
        <authorList>
            <person name="Yamashiro T."/>
            <person name="Shiraishi A."/>
            <person name="Satake H."/>
            <person name="Nakayama K."/>
        </authorList>
    </citation>
    <scope>NUCLEOTIDE SEQUENCE</scope>
</reference>
<evidence type="ECO:0000313" key="3">
    <source>
        <dbReference type="Proteomes" id="UP001151760"/>
    </source>
</evidence>
<feature type="region of interest" description="Disordered" evidence="1">
    <location>
        <begin position="33"/>
        <end position="52"/>
    </location>
</feature>
<keyword evidence="3" id="KW-1185">Reference proteome</keyword>
<protein>
    <submittedName>
        <fullName evidence="2">Uncharacterized protein</fullName>
    </submittedName>
</protein>
<sequence>MANTLTSFHLDQSSLITNIQHPQPNNNFVQQPSLNTNYMPQPMQNLEDSSDPTTAMNKALALIAKAFKINTIPTNNNQSSSLIPRNNQIAQPDTNTSQDIKMKMVDDNSIPGEYLLKFHNVVDAKSLWEAIKSRFGGPSFNNQCPIKYSDLVAGHAVGIVVCSSHMTGQQAYHFRMHEDYNGGLLWGFWKTGFTNSEDVAAKEGQTLDDKEDEHVFALDDLE</sequence>
<reference evidence="2" key="1">
    <citation type="journal article" date="2022" name="Int. J. Mol. Sci.">
        <title>Draft Genome of Tanacetum Coccineum: Genomic Comparison of Closely Related Tanacetum-Family Plants.</title>
        <authorList>
            <person name="Yamashiro T."/>
            <person name="Shiraishi A."/>
            <person name="Nakayama K."/>
            <person name="Satake H."/>
        </authorList>
    </citation>
    <scope>NUCLEOTIDE SEQUENCE</scope>
</reference>
<dbReference type="Proteomes" id="UP001151760">
    <property type="component" value="Unassembled WGS sequence"/>
</dbReference>
<dbReference type="EMBL" id="BQNB010010967">
    <property type="protein sequence ID" value="GJS84357.1"/>
    <property type="molecule type" value="Genomic_DNA"/>
</dbReference>
<evidence type="ECO:0000256" key="1">
    <source>
        <dbReference type="SAM" id="MobiDB-lite"/>
    </source>
</evidence>
<organism evidence="2 3">
    <name type="scientific">Tanacetum coccineum</name>
    <dbReference type="NCBI Taxonomy" id="301880"/>
    <lineage>
        <taxon>Eukaryota</taxon>
        <taxon>Viridiplantae</taxon>
        <taxon>Streptophyta</taxon>
        <taxon>Embryophyta</taxon>
        <taxon>Tracheophyta</taxon>
        <taxon>Spermatophyta</taxon>
        <taxon>Magnoliopsida</taxon>
        <taxon>eudicotyledons</taxon>
        <taxon>Gunneridae</taxon>
        <taxon>Pentapetalae</taxon>
        <taxon>asterids</taxon>
        <taxon>campanulids</taxon>
        <taxon>Asterales</taxon>
        <taxon>Asteraceae</taxon>
        <taxon>Asteroideae</taxon>
        <taxon>Anthemideae</taxon>
        <taxon>Anthemidinae</taxon>
        <taxon>Tanacetum</taxon>
    </lineage>
</organism>
<name>A0ABQ4Z5Q3_9ASTR</name>
<accession>A0ABQ4Z5Q3</accession>
<proteinExistence type="predicted"/>
<gene>
    <name evidence="2" type="ORF">Tco_0750898</name>
</gene>
<comment type="caution">
    <text evidence="2">The sequence shown here is derived from an EMBL/GenBank/DDBJ whole genome shotgun (WGS) entry which is preliminary data.</text>
</comment>